<feature type="domain" description="Alpha-L-fucosidase C-terminal" evidence="11">
    <location>
        <begin position="286"/>
        <end position="367"/>
    </location>
</feature>
<evidence type="ECO:0000313" key="13">
    <source>
        <dbReference type="Proteomes" id="UP000759131"/>
    </source>
</evidence>
<dbReference type="InterPro" id="IPR000933">
    <property type="entry name" value="Glyco_hydro_29"/>
</dbReference>
<comment type="similarity">
    <text evidence="2">Belongs to the glycosyl hydrolase 29 family.</text>
</comment>
<gene>
    <name evidence="12" type="ORF">OSB1V03_LOCUS10041</name>
</gene>
<keyword evidence="4" id="KW-0732">Signal</keyword>
<evidence type="ECO:0000256" key="1">
    <source>
        <dbReference type="ARBA" id="ARBA00004071"/>
    </source>
</evidence>
<evidence type="ECO:0000256" key="3">
    <source>
        <dbReference type="ARBA" id="ARBA00012662"/>
    </source>
</evidence>
<evidence type="ECO:0000313" key="12">
    <source>
        <dbReference type="EMBL" id="CAD7629626.1"/>
    </source>
</evidence>
<dbReference type="GO" id="GO:0005764">
    <property type="term" value="C:lysosome"/>
    <property type="evidence" value="ECO:0007669"/>
    <property type="project" value="TreeGrafter"/>
</dbReference>
<keyword evidence="7" id="KW-0326">Glycosidase</keyword>
<dbReference type="PIRSF" id="PIRSF001092">
    <property type="entry name" value="Alpha-L-fucosidase"/>
    <property type="match status" value="1"/>
</dbReference>
<accession>A0A7R9KV61</accession>
<dbReference type="GO" id="GO:0016139">
    <property type="term" value="P:glycoside catabolic process"/>
    <property type="evidence" value="ECO:0007669"/>
    <property type="project" value="TreeGrafter"/>
</dbReference>
<dbReference type="InterPro" id="IPR013780">
    <property type="entry name" value="Glyco_hydro_b"/>
</dbReference>
<keyword evidence="13" id="KW-1185">Reference proteome</keyword>
<dbReference type="Gene3D" id="3.20.20.80">
    <property type="entry name" value="Glycosidases"/>
    <property type="match status" value="1"/>
</dbReference>
<evidence type="ECO:0000256" key="7">
    <source>
        <dbReference type="ARBA" id="ARBA00023295"/>
    </source>
</evidence>
<dbReference type="PANTHER" id="PTHR10030:SF37">
    <property type="entry name" value="ALPHA-L-FUCOSIDASE-RELATED"/>
    <property type="match status" value="1"/>
</dbReference>
<evidence type="ECO:0000256" key="9">
    <source>
        <dbReference type="ARBA" id="ARBA00081661"/>
    </source>
</evidence>
<organism evidence="12">
    <name type="scientific">Medioppia subpectinata</name>
    <dbReference type="NCBI Taxonomy" id="1979941"/>
    <lineage>
        <taxon>Eukaryota</taxon>
        <taxon>Metazoa</taxon>
        <taxon>Ecdysozoa</taxon>
        <taxon>Arthropoda</taxon>
        <taxon>Chelicerata</taxon>
        <taxon>Arachnida</taxon>
        <taxon>Acari</taxon>
        <taxon>Acariformes</taxon>
        <taxon>Sarcoptiformes</taxon>
        <taxon>Oribatida</taxon>
        <taxon>Brachypylina</taxon>
        <taxon>Oppioidea</taxon>
        <taxon>Oppiidae</taxon>
        <taxon>Medioppia</taxon>
    </lineage>
</organism>
<dbReference type="InterPro" id="IPR017853">
    <property type="entry name" value="GH"/>
</dbReference>
<keyword evidence="5" id="KW-0378">Hydrolase</keyword>
<dbReference type="InterPro" id="IPR057739">
    <property type="entry name" value="Glyco_hydro_29_N"/>
</dbReference>
<dbReference type="InterPro" id="IPR016286">
    <property type="entry name" value="FUC_metazoa-typ"/>
</dbReference>
<keyword evidence="6" id="KW-0325">Glycoprotein</keyword>
<dbReference type="OrthoDB" id="6039950at2759"/>
<name>A0A7R9KV61_9ACAR</name>
<dbReference type="EMBL" id="OC861664">
    <property type="protein sequence ID" value="CAD7629626.1"/>
    <property type="molecule type" value="Genomic_DNA"/>
</dbReference>
<feature type="domain" description="Glycoside hydrolase family 29 N-terminal" evidence="10">
    <location>
        <begin position="1"/>
        <end position="275"/>
    </location>
</feature>
<dbReference type="PRINTS" id="PR00741">
    <property type="entry name" value="GLHYDRLASE29"/>
</dbReference>
<evidence type="ECO:0000256" key="8">
    <source>
        <dbReference type="ARBA" id="ARBA00074133"/>
    </source>
</evidence>
<sequence length="370" mass="42029">MSHNYKPGFTYADFAHQFTAEFYDPNHWAEIFKASGAKYVVLTSKHHEGYTMWPSKTSFNWNSVDIGPNRDLLGDLATAVRKAGLRFGAYHSWFEWFNPLYNQDKNNKWSTQDFVKTKARPELEELVNKYKPEVIWSDGDWDAPDSYWNSTDFLAWLYNESPVKDTVVVNDRWGAGMSCKHGGFYSCADRYNPGVLQPHKWENAMTLDKSSWGFRRNSQLSDYLTTHELVTTLAQTVSCGGNLLINIGPTHDGIVTPMFEDRLREFGSWLTVNGESIYATTPWKHQNDTITKNVWYTQKAKSVYAIALDWPQTNQLTLGAVDTKIVDTIQLLGAKGNLVFKESGTSTVVTFPQLSPGALSLAFVLKINTK</sequence>
<evidence type="ECO:0000256" key="2">
    <source>
        <dbReference type="ARBA" id="ARBA00007951"/>
    </source>
</evidence>
<comment type="function">
    <text evidence="1">Alpha-L-fucosidase is responsible for hydrolyzing the alpha-1,6-linked fucose joined to the reducing-end N-acetylglucosamine of the carbohydrate moieties of glycoproteins.</text>
</comment>
<dbReference type="SMART" id="SM00812">
    <property type="entry name" value="Alpha_L_fucos"/>
    <property type="match status" value="1"/>
</dbReference>
<evidence type="ECO:0000256" key="6">
    <source>
        <dbReference type="ARBA" id="ARBA00023180"/>
    </source>
</evidence>
<dbReference type="Proteomes" id="UP000759131">
    <property type="component" value="Unassembled WGS sequence"/>
</dbReference>
<reference evidence="12" key="1">
    <citation type="submission" date="2020-11" db="EMBL/GenBank/DDBJ databases">
        <authorList>
            <person name="Tran Van P."/>
        </authorList>
    </citation>
    <scope>NUCLEOTIDE SEQUENCE</scope>
</reference>
<dbReference type="PANTHER" id="PTHR10030">
    <property type="entry name" value="ALPHA-L-FUCOSIDASE"/>
    <property type="match status" value="1"/>
</dbReference>
<evidence type="ECO:0000259" key="11">
    <source>
        <dbReference type="Pfam" id="PF16757"/>
    </source>
</evidence>
<dbReference type="AlphaFoldDB" id="A0A7R9KV61"/>
<dbReference type="EMBL" id="CAJPIZ010007089">
    <property type="protein sequence ID" value="CAG2110056.1"/>
    <property type="molecule type" value="Genomic_DNA"/>
</dbReference>
<evidence type="ECO:0000256" key="5">
    <source>
        <dbReference type="ARBA" id="ARBA00022801"/>
    </source>
</evidence>
<dbReference type="Gene3D" id="2.60.40.1180">
    <property type="entry name" value="Golgi alpha-mannosidase II"/>
    <property type="match status" value="1"/>
</dbReference>
<dbReference type="SUPFAM" id="SSF51445">
    <property type="entry name" value="(Trans)glycosidases"/>
    <property type="match status" value="1"/>
</dbReference>
<protein>
    <recommendedName>
        <fullName evidence="8">Putative alpha-L-fucosidase</fullName>
        <ecNumber evidence="3">3.2.1.51</ecNumber>
    </recommendedName>
    <alternativeName>
        <fullName evidence="9">Alpha-L-fucoside fucohydrolase</fullName>
    </alternativeName>
</protein>
<dbReference type="EC" id="3.2.1.51" evidence="3"/>
<dbReference type="GO" id="GO:0006004">
    <property type="term" value="P:fucose metabolic process"/>
    <property type="evidence" value="ECO:0007669"/>
    <property type="project" value="InterPro"/>
</dbReference>
<proteinExistence type="inferred from homology"/>
<dbReference type="FunFam" id="3.20.20.80:FF:000027">
    <property type="entry name" value="Alpha-L-fucosidase"/>
    <property type="match status" value="1"/>
</dbReference>
<dbReference type="Pfam" id="PF01120">
    <property type="entry name" value="Alpha_L_fucos"/>
    <property type="match status" value="1"/>
</dbReference>
<dbReference type="InterPro" id="IPR031919">
    <property type="entry name" value="Fucosidase_C"/>
</dbReference>
<dbReference type="Pfam" id="PF16757">
    <property type="entry name" value="Fucosidase_C"/>
    <property type="match status" value="1"/>
</dbReference>
<evidence type="ECO:0000259" key="10">
    <source>
        <dbReference type="Pfam" id="PF01120"/>
    </source>
</evidence>
<dbReference type="GO" id="GO:0004560">
    <property type="term" value="F:alpha-L-fucosidase activity"/>
    <property type="evidence" value="ECO:0007669"/>
    <property type="project" value="UniProtKB-EC"/>
</dbReference>
<evidence type="ECO:0000256" key="4">
    <source>
        <dbReference type="ARBA" id="ARBA00022729"/>
    </source>
</evidence>